<evidence type="ECO:0000313" key="3">
    <source>
        <dbReference type="EMBL" id="JAC56748.1"/>
    </source>
</evidence>
<protein>
    <submittedName>
        <fullName evidence="5">Uncharacterized protein LOC105226506</fullName>
    </submittedName>
</protein>
<dbReference type="EMBL" id="GAKP01002204">
    <property type="protein sequence ID" value="JAC56748.1"/>
    <property type="molecule type" value="Transcribed_RNA"/>
</dbReference>
<feature type="transmembrane region" description="Helical" evidence="2">
    <location>
        <begin position="206"/>
        <end position="231"/>
    </location>
</feature>
<reference evidence="3" key="1">
    <citation type="journal article" date="2014" name="BMC Genomics">
        <title>Characterizing the developmental transcriptome of the oriental fruit fly, Bactrocera dorsalis (Diptera: Tephritidae) through comparative genomic analysis with Drosophila melanogaster utilizing modENCODE datasets.</title>
        <authorList>
            <person name="Geib S.M."/>
            <person name="Calla B."/>
            <person name="Hall B."/>
            <person name="Hou S."/>
            <person name="Manoukis N.C."/>
        </authorList>
    </citation>
    <scope>NUCLEOTIDE SEQUENCE</scope>
    <source>
        <strain evidence="3">Punador</strain>
    </source>
</reference>
<organism evidence="3">
    <name type="scientific">Bactrocera dorsalis</name>
    <name type="common">Oriental fruit fly</name>
    <name type="synonym">Dacus dorsalis</name>
    <dbReference type="NCBI Taxonomy" id="27457"/>
    <lineage>
        <taxon>Eukaryota</taxon>
        <taxon>Metazoa</taxon>
        <taxon>Ecdysozoa</taxon>
        <taxon>Arthropoda</taxon>
        <taxon>Hexapoda</taxon>
        <taxon>Insecta</taxon>
        <taxon>Pterygota</taxon>
        <taxon>Neoptera</taxon>
        <taxon>Endopterygota</taxon>
        <taxon>Diptera</taxon>
        <taxon>Brachycera</taxon>
        <taxon>Muscomorpha</taxon>
        <taxon>Tephritoidea</taxon>
        <taxon>Tephritidae</taxon>
        <taxon>Bactrocera</taxon>
        <taxon>Bactrocera</taxon>
    </lineage>
</organism>
<proteinExistence type="predicted"/>
<keyword evidence="4" id="KW-1185">Reference proteome</keyword>
<feature type="compositionally biased region" description="Basic and acidic residues" evidence="1">
    <location>
        <begin position="1"/>
        <end position="10"/>
    </location>
</feature>
<dbReference type="OrthoDB" id="8188414at2759"/>
<dbReference type="OMA" id="EPVYVWI"/>
<dbReference type="GeneID" id="105226506"/>
<dbReference type="RefSeq" id="XP_011203699.1">
    <property type="nucleotide sequence ID" value="XM_011205397.3"/>
</dbReference>
<keyword evidence="2" id="KW-0472">Membrane</keyword>
<reference evidence="5" key="2">
    <citation type="submission" date="2025-04" db="UniProtKB">
        <authorList>
            <consortium name="RefSeq"/>
        </authorList>
    </citation>
    <scope>IDENTIFICATION</scope>
    <source>
        <strain evidence="5">Punador</strain>
    </source>
</reference>
<dbReference type="Proteomes" id="UP001652620">
    <property type="component" value="Chromosome 5"/>
</dbReference>
<evidence type="ECO:0000256" key="2">
    <source>
        <dbReference type="SAM" id="Phobius"/>
    </source>
</evidence>
<evidence type="ECO:0000256" key="1">
    <source>
        <dbReference type="SAM" id="MobiDB-lite"/>
    </source>
</evidence>
<sequence length="297" mass="33243">MHERRVEKIKGGHYVATHSQPVGYPAYTHSNRAYSTDGEESHNAASAAGYTVSQEYPYSSARKTNLYQNQQSPAEESSVIYNQKWSNGSPQARAFSTLTYDQGGDVSSEIYVTSAAYKEPSEISRYSHRPQSRAASHSVYSMASTAKTGPSVHSTTKRGVKIDAMSAPNPFCPNIKGVCCLMLLLNLGLILVTLGFVIVVQFYDPLYVWILGIIFLIFGFLTLIGCMIYCVHVCRDAKTPSQVRNENLYWTRHWQNNIGYIPTKEISYKGNKYDGYSDHYSISKVSGKYSDRGSNHY</sequence>
<gene>
    <name evidence="5" type="primary">LOC105226506</name>
</gene>
<name>A0A034WSL8_BACDO</name>
<keyword evidence="2" id="KW-0812">Transmembrane</keyword>
<evidence type="ECO:0000313" key="4">
    <source>
        <dbReference type="Proteomes" id="UP001652620"/>
    </source>
</evidence>
<dbReference type="AlphaFoldDB" id="A0A034WSL8"/>
<feature type="region of interest" description="Disordered" evidence="1">
    <location>
        <begin position="1"/>
        <end position="45"/>
    </location>
</feature>
<evidence type="ECO:0000313" key="5">
    <source>
        <dbReference type="RefSeq" id="XP_011203699.1"/>
    </source>
</evidence>
<accession>A0A034WSL8</accession>
<dbReference type="KEGG" id="bdr:105226506"/>
<dbReference type="PANTHER" id="PTHR41155:SF1">
    <property type="entry name" value="FI19525P1"/>
    <property type="match status" value="1"/>
</dbReference>
<dbReference type="PANTHER" id="PTHR41155">
    <property type="entry name" value="FI19525P1"/>
    <property type="match status" value="1"/>
</dbReference>
<keyword evidence="2" id="KW-1133">Transmembrane helix</keyword>
<feature type="transmembrane region" description="Helical" evidence="2">
    <location>
        <begin position="178"/>
        <end position="200"/>
    </location>
</feature>